<reference evidence="2 3" key="1">
    <citation type="submission" date="2019-02" db="EMBL/GenBank/DDBJ databases">
        <title>Deep-cultivation of Planctomycetes and their phenomic and genomic characterization uncovers novel biology.</title>
        <authorList>
            <person name="Wiegand S."/>
            <person name="Jogler M."/>
            <person name="Boedeker C."/>
            <person name="Pinto D."/>
            <person name="Vollmers J."/>
            <person name="Rivas-Marin E."/>
            <person name="Kohn T."/>
            <person name="Peeters S.H."/>
            <person name="Heuer A."/>
            <person name="Rast P."/>
            <person name="Oberbeckmann S."/>
            <person name="Bunk B."/>
            <person name="Jeske O."/>
            <person name="Meyerdierks A."/>
            <person name="Storesund J.E."/>
            <person name="Kallscheuer N."/>
            <person name="Luecker S."/>
            <person name="Lage O.M."/>
            <person name="Pohl T."/>
            <person name="Merkel B.J."/>
            <person name="Hornburger P."/>
            <person name="Mueller R.-W."/>
            <person name="Bruemmer F."/>
            <person name="Labrenz M."/>
            <person name="Spormann A.M."/>
            <person name="Op den Camp H."/>
            <person name="Overmann J."/>
            <person name="Amann R."/>
            <person name="Jetten M.S.M."/>
            <person name="Mascher T."/>
            <person name="Medema M.H."/>
            <person name="Devos D.P."/>
            <person name="Kaster A.-K."/>
            <person name="Ovreas L."/>
            <person name="Rohde M."/>
            <person name="Galperin M.Y."/>
            <person name="Jogler C."/>
        </authorList>
    </citation>
    <scope>NUCLEOTIDE SEQUENCE [LARGE SCALE GENOMIC DNA]</scope>
    <source>
        <strain evidence="2 3">Poly30</strain>
    </source>
</reference>
<dbReference type="PROSITE" id="PS51186">
    <property type="entry name" value="GNAT"/>
    <property type="match status" value="1"/>
</dbReference>
<dbReference type="RefSeq" id="WP_145198363.1">
    <property type="nucleotide sequence ID" value="NZ_CP036434.1"/>
</dbReference>
<evidence type="ECO:0000313" key="2">
    <source>
        <dbReference type="EMBL" id="QDV07382.1"/>
    </source>
</evidence>
<dbReference type="Gene3D" id="3.40.630.30">
    <property type="match status" value="1"/>
</dbReference>
<dbReference type="AlphaFoldDB" id="A0A518ETH9"/>
<sequence>MEYRVRHSITDAEDVSMLSRLMHESVHGVADSAYSAEERAAWSPAPRDGEEARERFAGQHVWIAEDDEGPCAFMTLKDDGYLDFAYALPRAAGRGAAGRVYDALEAWARAEGVGTLTSDISLVARPFMEKRGWHVLRKQENVVGEVILINFRMEKNLSAEV</sequence>
<evidence type="ECO:0000313" key="3">
    <source>
        <dbReference type="Proteomes" id="UP000320390"/>
    </source>
</evidence>
<dbReference type="PANTHER" id="PTHR43451:SF1">
    <property type="entry name" value="ACETYLTRANSFERASE"/>
    <property type="match status" value="1"/>
</dbReference>
<dbReference type="PANTHER" id="PTHR43451">
    <property type="entry name" value="ACETYLTRANSFERASE (GNAT) FAMILY PROTEIN"/>
    <property type="match status" value="1"/>
</dbReference>
<keyword evidence="2" id="KW-0808">Transferase</keyword>
<dbReference type="Proteomes" id="UP000320390">
    <property type="component" value="Chromosome"/>
</dbReference>
<dbReference type="GO" id="GO:0016747">
    <property type="term" value="F:acyltransferase activity, transferring groups other than amino-acyl groups"/>
    <property type="evidence" value="ECO:0007669"/>
    <property type="project" value="InterPro"/>
</dbReference>
<feature type="domain" description="N-acetyltransferase" evidence="1">
    <location>
        <begin position="3"/>
        <end position="158"/>
    </location>
</feature>
<dbReference type="EMBL" id="CP036434">
    <property type="protein sequence ID" value="QDV07382.1"/>
    <property type="molecule type" value="Genomic_DNA"/>
</dbReference>
<dbReference type="OrthoDB" id="424368at2"/>
<dbReference type="Pfam" id="PF13673">
    <property type="entry name" value="Acetyltransf_10"/>
    <property type="match status" value="1"/>
</dbReference>
<organism evidence="2 3">
    <name type="scientific">Saltatorellus ferox</name>
    <dbReference type="NCBI Taxonomy" id="2528018"/>
    <lineage>
        <taxon>Bacteria</taxon>
        <taxon>Pseudomonadati</taxon>
        <taxon>Planctomycetota</taxon>
        <taxon>Planctomycetia</taxon>
        <taxon>Planctomycetia incertae sedis</taxon>
        <taxon>Saltatorellus</taxon>
    </lineage>
</organism>
<dbReference type="EC" id="2.3.1.-" evidence="2"/>
<protein>
    <submittedName>
        <fullName evidence="2">Putative N-acetyltransferase YafP</fullName>
        <ecNumber evidence="2">2.3.1.-</ecNumber>
    </submittedName>
</protein>
<dbReference type="InterPro" id="IPR016181">
    <property type="entry name" value="Acyl_CoA_acyltransferase"/>
</dbReference>
<dbReference type="InterPro" id="IPR052564">
    <property type="entry name" value="N-acetyltrans/Recomb-assoc"/>
</dbReference>
<accession>A0A518ETH9</accession>
<name>A0A518ETH9_9BACT</name>
<dbReference type="InterPro" id="IPR000182">
    <property type="entry name" value="GNAT_dom"/>
</dbReference>
<evidence type="ECO:0000259" key="1">
    <source>
        <dbReference type="PROSITE" id="PS51186"/>
    </source>
</evidence>
<gene>
    <name evidence="2" type="primary">yafP</name>
    <name evidence="2" type="ORF">Poly30_29060</name>
</gene>
<keyword evidence="2" id="KW-0012">Acyltransferase</keyword>
<keyword evidence="3" id="KW-1185">Reference proteome</keyword>
<proteinExistence type="predicted"/>
<dbReference type="SUPFAM" id="SSF55729">
    <property type="entry name" value="Acyl-CoA N-acyltransferases (Nat)"/>
    <property type="match status" value="1"/>
</dbReference>